<dbReference type="GO" id="GO:0004523">
    <property type="term" value="F:RNA-DNA hybrid ribonuclease activity"/>
    <property type="evidence" value="ECO:0007669"/>
    <property type="project" value="InterPro"/>
</dbReference>
<dbReference type="Pfam" id="PF13456">
    <property type="entry name" value="RVT_3"/>
    <property type="match status" value="1"/>
</dbReference>
<dbReference type="GO" id="GO:0003676">
    <property type="term" value="F:nucleic acid binding"/>
    <property type="evidence" value="ECO:0007669"/>
    <property type="project" value="InterPro"/>
</dbReference>
<sequence length="161" mass="18102">MMNQRSRRIPNGSRWVEIRSSFHPHDMNGTGGGFILRDANGRPLLAEAFPTNGFNALHAEALALRQTMEVMIEIGEENVVFCHGSPVLQQRMAPGAQIPSGRVGQVLLECFALQEGRTMPEITYWPRENLAAASWLAECGRRCQQRCRWTGPWPPELEALF</sequence>
<protein>
    <recommendedName>
        <fullName evidence="1">RNase H type-1 domain-containing protein</fullName>
    </recommendedName>
</protein>
<reference evidence="2" key="1">
    <citation type="submission" date="2021-03" db="EMBL/GenBank/DDBJ databases">
        <authorList>
            <person name="Li Z."/>
            <person name="Yang C."/>
        </authorList>
    </citation>
    <scope>NUCLEOTIDE SEQUENCE</scope>
    <source>
        <strain evidence="2">Dzin_1.0</strain>
        <tissue evidence="2">Leaf</tissue>
    </source>
</reference>
<gene>
    <name evidence="2" type="ORF">J5N97_017098</name>
</gene>
<dbReference type="InterPro" id="IPR002156">
    <property type="entry name" value="RNaseH_domain"/>
</dbReference>
<name>A0A9D5CKM3_9LILI</name>
<dbReference type="Proteomes" id="UP001085076">
    <property type="component" value="Miscellaneous, Linkage group lg04"/>
</dbReference>
<reference evidence="2" key="2">
    <citation type="journal article" date="2022" name="Hortic Res">
        <title>The genome of Dioscorea zingiberensis sheds light on the biosynthesis, origin and evolution of the medicinally important diosgenin saponins.</title>
        <authorList>
            <person name="Li Y."/>
            <person name="Tan C."/>
            <person name="Li Z."/>
            <person name="Guo J."/>
            <person name="Li S."/>
            <person name="Chen X."/>
            <person name="Wang C."/>
            <person name="Dai X."/>
            <person name="Yang H."/>
            <person name="Song W."/>
            <person name="Hou L."/>
            <person name="Xu J."/>
            <person name="Tong Z."/>
            <person name="Xu A."/>
            <person name="Yuan X."/>
            <person name="Wang W."/>
            <person name="Yang Q."/>
            <person name="Chen L."/>
            <person name="Sun Z."/>
            <person name="Wang K."/>
            <person name="Pan B."/>
            <person name="Chen J."/>
            <person name="Bao Y."/>
            <person name="Liu F."/>
            <person name="Qi X."/>
            <person name="Gang D.R."/>
            <person name="Wen J."/>
            <person name="Li J."/>
        </authorList>
    </citation>
    <scope>NUCLEOTIDE SEQUENCE</scope>
    <source>
        <strain evidence="2">Dzin_1.0</strain>
    </source>
</reference>
<organism evidence="2 3">
    <name type="scientific">Dioscorea zingiberensis</name>
    <dbReference type="NCBI Taxonomy" id="325984"/>
    <lineage>
        <taxon>Eukaryota</taxon>
        <taxon>Viridiplantae</taxon>
        <taxon>Streptophyta</taxon>
        <taxon>Embryophyta</taxon>
        <taxon>Tracheophyta</taxon>
        <taxon>Spermatophyta</taxon>
        <taxon>Magnoliopsida</taxon>
        <taxon>Liliopsida</taxon>
        <taxon>Dioscoreales</taxon>
        <taxon>Dioscoreaceae</taxon>
        <taxon>Dioscorea</taxon>
    </lineage>
</organism>
<evidence type="ECO:0000313" key="3">
    <source>
        <dbReference type="Proteomes" id="UP001085076"/>
    </source>
</evidence>
<accession>A0A9D5CKM3</accession>
<proteinExistence type="predicted"/>
<evidence type="ECO:0000313" key="2">
    <source>
        <dbReference type="EMBL" id="KAJ0975133.1"/>
    </source>
</evidence>
<dbReference type="AlphaFoldDB" id="A0A9D5CKM3"/>
<feature type="domain" description="RNase H type-1" evidence="1">
    <location>
        <begin position="21"/>
        <end position="138"/>
    </location>
</feature>
<evidence type="ECO:0000259" key="1">
    <source>
        <dbReference type="Pfam" id="PF13456"/>
    </source>
</evidence>
<keyword evidence="3" id="KW-1185">Reference proteome</keyword>
<comment type="caution">
    <text evidence="2">The sequence shown here is derived from an EMBL/GenBank/DDBJ whole genome shotgun (WGS) entry which is preliminary data.</text>
</comment>
<dbReference type="EMBL" id="JAGGNH010000004">
    <property type="protein sequence ID" value="KAJ0975133.1"/>
    <property type="molecule type" value="Genomic_DNA"/>
</dbReference>